<dbReference type="KEGG" id="pte:PTT_10991"/>
<accession>E3RQI6</accession>
<sequence>MQAHADTLAILESGTQEGLDSFIDTVIVSYGGHQDEAVVDIRPQSVQHTERSSILEDITDILNLRGRLQQMGATFDPSGELLTYGNPELPSEFNSMLKLGPLYHEQWNTFFVSDYMPAAGGDMWSELRTLKKMLNNEGVVFGQEDQRYSFGDFSAKLRRLCFAYDTLWVEWRNTMRTELPAQQVNDELDDIVDKASQVHDSRFVDDSVQGGVEITASPNIIQQRHHPLSRGDGTPHNIGWRFSAEISQSSICDQWRFSNDLELAPVSNCVERATVLHQTVRATTNTQPVIEELMILQTSLIQQIKSNPVIIVASRTEHAPVTSALDLQSVRSLGPQTGDAQAIIGTAAPSISTSFVTDEQEDQHEKKYGKLWRRFRRALIWK</sequence>
<dbReference type="eggNOG" id="ENOG502T63Y">
    <property type="taxonomic scope" value="Eukaryota"/>
</dbReference>
<gene>
    <name evidence="1" type="ORF">PTT_10991</name>
</gene>
<evidence type="ECO:0000313" key="2">
    <source>
        <dbReference type="Proteomes" id="UP000001067"/>
    </source>
</evidence>
<dbReference type="HOGENOM" id="CLU_723890_0_0_1"/>
<organism evidence="2">
    <name type="scientific">Pyrenophora teres f. teres (strain 0-1)</name>
    <name type="common">Barley net blotch fungus</name>
    <name type="synonym">Drechslera teres f. teres</name>
    <dbReference type="NCBI Taxonomy" id="861557"/>
    <lineage>
        <taxon>Eukaryota</taxon>
        <taxon>Fungi</taxon>
        <taxon>Dikarya</taxon>
        <taxon>Ascomycota</taxon>
        <taxon>Pezizomycotina</taxon>
        <taxon>Dothideomycetes</taxon>
        <taxon>Pleosporomycetidae</taxon>
        <taxon>Pleosporales</taxon>
        <taxon>Pleosporineae</taxon>
        <taxon>Pleosporaceae</taxon>
        <taxon>Pyrenophora</taxon>
    </lineage>
</organism>
<keyword evidence="2" id="KW-1185">Reference proteome</keyword>
<proteinExistence type="predicted"/>
<name>E3RQI6_PYRTT</name>
<protein>
    <submittedName>
        <fullName evidence="1">Uncharacterized protein</fullName>
    </submittedName>
</protein>
<dbReference type="Proteomes" id="UP000001067">
    <property type="component" value="Unassembled WGS sequence"/>
</dbReference>
<dbReference type="EMBL" id="GL534503">
    <property type="protein sequence ID" value="EFQ92015.1"/>
    <property type="molecule type" value="Genomic_DNA"/>
</dbReference>
<evidence type="ECO:0000313" key="1">
    <source>
        <dbReference type="EMBL" id="EFQ92015.1"/>
    </source>
</evidence>
<dbReference type="AlphaFoldDB" id="E3RQI6"/>
<dbReference type="OrthoDB" id="3770985at2759"/>
<reference evidence="1 2" key="1">
    <citation type="journal article" date="2010" name="Genome Biol.">
        <title>A first genome assembly of the barley fungal pathogen Pyrenophora teres f. teres.</title>
        <authorList>
            <person name="Ellwood S.R."/>
            <person name="Liu Z."/>
            <person name="Syme R.A."/>
            <person name="Lai Z."/>
            <person name="Hane J.K."/>
            <person name="Keiper F."/>
            <person name="Moffat C.S."/>
            <person name="Oliver R.P."/>
            <person name="Friesen T.L."/>
        </authorList>
    </citation>
    <scope>NUCLEOTIDE SEQUENCE [LARGE SCALE GENOMIC DNA]</scope>
    <source>
        <strain evidence="1 2">0-1</strain>
    </source>
</reference>